<evidence type="ECO:0000313" key="2">
    <source>
        <dbReference type="Proteomes" id="UP000314294"/>
    </source>
</evidence>
<comment type="caution">
    <text evidence="1">The sequence shown here is derived from an EMBL/GenBank/DDBJ whole genome shotgun (WGS) entry which is preliminary data.</text>
</comment>
<reference evidence="1 2" key="1">
    <citation type="submission" date="2019-03" db="EMBL/GenBank/DDBJ databases">
        <title>First draft genome of Liparis tanakae, snailfish: a comprehensive survey of snailfish specific genes.</title>
        <authorList>
            <person name="Kim W."/>
            <person name="Song I."/>
            <person name="Jeong J.-H."/>
            <person name="Kim D."/>
            <person name="Kim S."/>
            <person name="Ryu S."/>
            <person name="Song J.Y."/>
            <person name="Lee S.K."/>
        </authorList>
    </citation>
    <scope>NUCLEOTIDE SEQUENCE [LARGE SCALE GENOMIC DNA]</scope>
    <source>
        <tissue evidence="1">Muscle</tissue>
    </source>
</reference>
<evidence type="ECO:0000313" key="1">
    <source>
        <dbReference type="EMBL" id="TNN75385.1"/>
    </source>
</evidence>
<dbReference type="Proteomes" id="UP000314294">
    <property type="component" value="Unassembled WGS sequence"/>
</dbReference>
<keyword evidence="2" id="KW-1185">Reference proteome</keyword>
<gene>
    <name evidence="1" type="ORF">EYF80_014432</name>
</gene>
<dbReference type="AlphaFoldDB" id="A0A4Z2ID09"/>
<proteinExistence type="predicted"/>
<sequence>MVHIALSVKEARKGYTAQRTAISFPGNRGQRVPGARGRTDPGKQIALPVLFFGKQDVGASPWKLSGYLTLAGSRLTLTFDIVTAAKPESKVTLAHGSESAIWLSVSAAVQAGLPVGGN</sequence>
<dbReference type="EMBL" id="SRLO01000104">
    <property type="protein sequence ID" value="TNN75385.1"/>
    <property type="molecule type" value="Genomic_DNA"/>
</dbReference>
<name>A0A4Z2ID09_9TELE</name>
<organism evidence="1 2">
    <name type="scientific">Liparis tanakae</name>
    <name type="common">Tanaka's snailfish</name>
    <dbReference type="NCBI Taxonomy" id="230148"/>
    <lineage>
        <taxon>Eukaryota</taxon>
        <taxon>Metazoa</taxon>
        <taxon>Chordata</taxon>
        <taxon>Craniata</taxon>
        <taxon>Vertebrata</taxon>
        <taxon>Euteleostomi</taxon>
        <taxon>Actinopterygii</taxon>
        <taxon>Neopterygii</taxon>
        <taxon>Teleostei</taxon>
        <taxon>Neoteleostei</taxon>
        <taxon>Acanthomorphata</taxon>
        <taxon>Eupercaria</taxon>
        <taxon>Perciformes</taxon>
        <taxon>Cottioidei</taxon>
        <taxon>Cottales</taxon>
        <taxon>Liparidae</taxon>
        <taxon>Liparis</taxon>
    </lineage>
</organism>
<accession>A0A4Z2ID09</accession>
<protein>
    <submittedName>
        <fullName evidence="1">Uncharacterized protein</fullName>
    </submittedName>
</protein>